<accession>A0A7C3LUN9</accession>
<protein>
    <submittedName>
        <fullName evidence="3">Zinc ribbon domain-containing protein</fullName>
    </submittedName>
</protein>
<evidence type="ECO:0000259" key="2">
    <source>
        <dbReference type="SMART" id="SM00834"/>
    </source>
</evidence>
<name>A0A7C3LUN9_9BACT</name>
<dbReference type="Pfam" id="PF09723">
    <property type="entry name" value="Zn_ribbon_8"/>
    <property type="match status" value="1"/>
</dbReference>
<comment type="caution">
    <text evidence="3">The sequence shown here is derived from an EMBL/GenBank/DDBJ whole genome shotgun (WGS) entry which is preliminary data.</text>
</comment>
<feature type="domain" description="Putative regulatory protein FmdB zinc ribbon" evidence="2">
    <location>
        <begin position="1"/>
        <end position="43"/>
    </location>
</feature>
<sequence>MPIYEYACHGCGKQFSMLQSIHVGPGETSCPECNSLDLKKLPSAFSSSSIGEPWNGGSQEVAAGPSSSSGGSCCGGGCGCM</sequence>
<dbReference type="SMART" id="SM00834">
    <property type="entry name" value="CxxC_CXXC_SSSS"/>
    <property type="match status" value="1"/>
</dbReference>
<feature type="region of interest" description="Disordered" evidence="1">
    <location>
        <begin position="50"/>
        <end position="81"/>
    </location>
</feature>
<gene>
    <name evidence="3" type="ORF">ENX03_10320</name>
</gene>
<reference evidence="3" key="1">
    <citation type="journal article" date="2020" name="mSystems">
        <title>Genome- and Community-Level Interaction Insights into Carbon Utilization and Element Cycling Functions of Hydrothermarchaeota in Hydrothermal Sediment.</title>
        <authorList>
            <person name="Zhou Z."/>
            <person name="Liu Y."/>
            <person name="Xu W."/>
            <person name="Pan J."/>
            <person name="Luo Z.H."/>
            <person name="Li M."/>
        </authorList>
    </citation>
    <scope>NUCLEOTIDE SEQUENCE [LARGE SCALE GENOMIC DNA]</scope>
    <source>
        <strain evidence="3">SpSt-902</strain>
    </source>
</reference>
<dbReference type="EMBL" id="DTMM01000222">
    <property type="protein sequence ID" value="HFT94299.1"/>
    <property type="molecule type" value="Genomic_DNA"/>
</dbReference>
<dbReference type="InterPro" id="IPR013429">
    <property type="entry name" value="Regulatory_FmdB_Zinc_ribbon"/>
</dbReference>
<organism evidence="3">
    <name type="scientific">Leptospirillum ferriphilum</name>
    <dbReference type="NCBI Taxonomy" id="178606"/>
    <lineage>
        <taxon>Bacteria</taxon>
        <taxon>Pseudomonadati</taxon>
        <taxon>Nitrospirota</taxon>
        <taxon>Nitrospiria</taxon>
        <taxon>Nitrospirales</taxon>
        <taxon>Nitrospiraceae</taxon>
        <taxon>Leptospirillum</taxon>
    </lineage>
</organism>
<dbReference type="AlphaFoldDB" id="A0A7C3LUN9"/>
<evidence type="ECO:0000313" key="3">
    <source>
        <dbReference type="EMBL" id="HFT94299.1"/>
    </source>
</evidence>
<dbReference type="NCBIfam" id="TIGR02605">
    <property type="entry name" value="CxxC_CxxC_SSSS"/>
    <property type="match status" value="1"/>
</dbReference>
<proteinExistence type="predicted"/>
<evidence type="ECO:0000256" key="1">
    <source>
        <dbReference type="SAM" id="MobiDB-lite"/>
    </source>
</evidence>